<protein>
    <submittedName>
        <fullName evidence="7">Outer membrane protein</fullName>
    </submittedName>
</protein>
<dbReference type="EMBL" id="FNOM01000006">
    <property type="protein sequence ID" value="SDX25326.1"/>
    <property type="molecule type" value="Genomic_DNA"/>
</dbReference>
<dbReference type="InterPro" id="IPR010583">
    <property type="entry name" value="MipA"/>
</dbReference>
<evidence type="ECO:0000313" key="8">
    <source>
        <dbReference type="Proteomes" id="UP000198539"/>
    </source>
</evidence>
<dbReference type="STRING" id="564137.SAMN04488238_106228"/>
<dbReference type="AlphaFoldDB" id="A0A1H3A6R1"/>
<evidence type="ECO:0000256" key="3">
    <source>
        <dbReference type="ARBA" id="ARBA00022729"/>
    </source>
</evidence>
<reference evidence="7 8" key="1">
    <citation type="submission" date="2016-10" db="EMBL/GenBank/DDBJ databases">
        <authorList>
            <person name="de Groot N.N."/>
        </authorList>
    </citation>
    <scope>NUCLEOTIDE SEQUENCE [LARGE SCALE GENOMIC DNA]</scope>
    <source>
        <strain evidence="7 8">CGMCC 1.8894</strain>
    </source>
</reference>
<evidence type="ECO:0000313" key="7">
    <source>
        <dbReference type="EMBL" id="SDX25326.1"/>
    </source>
</evidence>
<evidence type="ECO:0000256" key="2">
    <source>
        <dbReference type="ARBA" id="ARBA00005722"/>
    </source>
</evidence>
<dbReference type="Proteomes" id="UP000198539">
    <property type="component" value="Unassembled WGS sequence"/>
</dbReference>
<comment type="subcellular location">
    <subcellularLocation>
        <location evidence="1">Cell outer membrane</location>
    </subcellularLocation>
</comment>
<accession>A0A1H3A6R1</accession>
<organism evidence="7 8">
    <name type="scientific">Roseicitreum antarcticum</name>
    <dbReference type="NCBI Taxonomy" id="564137"/>
    <lineage>
        <taxon>Bacteria</taxon>
        <taxon>Pseudomonadati</taxon>
        <taxon>Pseudomonadota</taxon>
        <taxon>Alphaproteobacteria</taxon>
        <taxon>Rhodobacterales</taxon>
        <taxon>Paracoccaceae</taxon>
        <taxon>Roseicitreum</taxon>
    </lineage>
</organism>
<comment type="similarity">
    <text evidence="2">Belongs to the MipA/OmpV family.</text>
</comment>
<dbReference type="SUPFAM" id="SSF56935">
    <property type="entry name" value="Porins"/>
    <property type="match status" value="1"/>
</dbReference>
<evidence type="ECO:0000256" key="5">
    <source>
        <dbReference type="ARBA" id="ARBA00023237"/>
    </source>
</evidence>
<sequence length="256" mass="26382">MSSVSKTAFAAAAAMMLASGAAHAQSAPALEFSVYGGGAVGPAYPGSDDYDVSPGLGLSFGYLSLRGFQFGAVGGASFAPGLSLSPSVNIRGERTSADHADLAGLPDVDRAYELGLRLSYTTEDWQVFGAVRRGFEGHTGIVGEIGGNVIYRPNEQWTLNIGPRATFGNAAFTDTYFGVAPGGAVLATPYTAGGGIVSTGLEVGAQYRINRDWAVEGAVSYSRLRGSAADSPISRAGSLDQYGASIGLRRYFRIGG</sequence>
<dbReference type="InterPro" id="IPR036942">
    <property type="entry name" value="Beta-barrel_TonB_sf"/>
</dbReference>
<evidence type="ECO:0000256" key="6">
    <source>
        <dbReference type="SAM" id="SignalP"/>
    </source>
</evidence>
<keyword evidence="5" id="KW-0998">Cell outer membrane</keyword>
<proteinExistence type="inferred from homology"/>
<feature type="signal peptide" evidence="6">
    <location>
        <begin position="1"/>
        <end position="24"/>
    </location>
</feature>
<dbReference type="PANTHER" id="PTHR38776:SF1">
    <property type="entry name" value="MLTA-INTERACTING PROTEIN-RELATED"/>
    <property type="match status" value="1"/>
</dbReference>
<keyword evidence="3 6" id="KW-0732">Signal</keyword>
<dbReference type="PANTHER" id="PTHR38776">
    <property type="entry name" value="MLTA-INTERACTING PROTEIN-RELATED"/>
    <property type="match status" value="1"/>
</dbReference>
<keyword evidence="4" id="KW-0472">Membrane</keyword>
<name>A0A1H3A6R1_9RHOB</name>
<keyword evidence="8" id="KW-1185">Reference proteome</keyword>
<dbReference type="GO" id="GO:0009279">
    <property type="term" value="C:cell outer membrane"/>
    <property type="evidence" value="ECO:0007669"/>
    <property type="project" value="UniProtKB-SubCell"/>
</dbReference>
<dbReference type="Pfam" id="PF06629">
    <property type="entry name" value="MipA"/>
    <property type="match status" value="1"/>
</dbReference>
<evidence type="ECO:0000256" key="4">
    <source>
        <dbReference type="ARBA" id="ARBA00023136"/>
    </source>
</evidence>
<evidence type="ECO:0000256" key="1">
    <source>
        <dbReference type="ARBA" id="ARBA00004442"/>
    </source>
</evidence>
<dbReference type="Gene3D" id="2.40.170.20">
    <property type="entry name" value="TonB-dependent receptor, beta-barrel domain"/>
    <property type="match status" value="1"/>
</dbReference>
<gene>
    <name evidence="7" type="ORF">SAMN04488238_106228</name>
</gene>
<dbReference type="RefSeq" id="WP_176847124.1">
    <property type="nucleotide sequence ID" value="NZ_CP061498.1"/>
</dbReference>
<feature type="chain" id="PRO_5011547102" evidence="6">
    <location>
        <begin position="25"/>
        <end position="256"/>
    </location>
</feature>